<evidence type="ECO:0000256" key="5">
    <source>
        <dbReference type="ARBA" id="ARBA00022692"/>
    </source>
</evidence>
<keyword evidence="6" id="KW-0472">Membrane</keyword>
<evidence type="ECO:0000256" key="8">
    <source>
        <dbReference type="SAM" id="SignalP"/>
    </source>
</evidence>
<dbReference type="GO" id="GO:0009279">
    <property type="term" value="C:cell outer membrane"/>
    <property type="evidence" value="ECO:0007669"/>
    <property type="project" value="UniProtKB-SubCell"/>
</dbReference>
<dbReference type="PROSITE" id="PS51257">
    <property type="entry name" value="PROKAR_LIPOPROTEIN"/>
    <property type="match status" value="1"/>
</dbReference>
<dbReference type="Proteomes" id="UP000028680">
    <property type="component" value="Chromosome"/>
</dbReference>
<dbReference type="GO" id="GO:0015288">
    <property type="term" value="F:porin activity"/>
    <property type="evidence" value="ECO:0007669"/>
    <property type="project" value="TreeGrafter"/>
</dbReference>
<dbReference type="PANTHER" id="PTHR30026">
    <property type="entry name" value="OUTER MEMBRANE PROTEIN TOLC"/>
    <property type="match status" value="1"/>
</dbReference>
<dbReference type="InterPro" id="IPR003423">
    <property type="entry name" value="OMP_efflux"/>
</dbReference>
<keyword evidence="7" id="KW-0998">Cell outer membrane</keyword>
<dbReference type="PANTHER" id="PTHR30026:SF22">
    <property type="entry name" value="OUTER MEMBRANE EFFLUX PROTEIN"/>
    <property type="match status" value="1"/>
</dbReference>
<organism evidence="9 10">
    <name type="scientific">Planktomarina temperata RCA23</name>
    <dbReference type="NCBI Taxonomy" id="666509"/>
    <lineage>
        <taxon>Bacteria</taxon>
        <taxon>Pseudomonadati</taxon>
        <taxon>Pseudomonadota</taxon>
        <taxon>Alphaproteobacteria</taxon>
        <taxon>Rhodobacterales</taxon>
        <taxon>Paracoccaceae</taxon>
        <taxon>Planktomarina</taxon>
    </lineage>
</organism>
<feature type="signal peptide" evidence="8">
    <location>
        <begin position="1"/>
        <end position="19"/>
    </location>
</feature>
<keyword evidence="5" id="KW-0812">Transmembrane</keyword>
<dbReference type="Pfam" id="PF02321">
    <property type="entry name" value="OEP"/>
    <property type="match status" value="1"/>
</dbReference>
<sequence>MKHQNLALVTAMFALSACGAPQYSTAKLNSEVNALSNVSSDILSQPKLAKALSGDFKNDLSKIVINSPEYIVSMSNYNRSLSEILVADADREFQISASANAGQTVKDGAGLASTTERGASANLSVSQLIFDGGSSVARIDQARANAFIAEMDVALAANTTAKDAAVSWINLDTLNMRDTRFKALMTKTEKMLTQMETLVASGMVDKSASASAEIAARALSLEKANLDAQIAAAEASYMKFFGAVPKNLTTPPSLLTAADLTHIQRNWNRAPIMAQTAAQVLSAKQSLLVAQGREKPTVGFKAGMASPMEKDERTTYAIGLEVSWIIGDGGRREANTAAQAANLKAAEQRLKGAKLAGKRELDTALSRRTALTASLDTLVAQEAASQNELEIMWSQLATGQTTVRQLIQAEEKAYRTSDQRISVASELLKIDYEMLASSGLLSKRLGINTNKTIIKAAK</sequence>
<evidence type="ECO:0000256" key="7">
    <source>
        <dbReference type="ARBA" id="ARBA00023237"/>
    </source>
</evidence>
<evidence type="ECO:0000256" key="1">
    <source>
        <dbReference type="ARBA" id="ARBA00004442"/>
    </source>
</evidence>
<dbReference type="EMBL" id="CP003984">
    <property type="protein sequence ID" value="AII88172.1"/>
    <property type="molecule type" value="Genomic_DNA"/>
</dbReference>
<protein>
    <submittedName>
        <fullName evidence="9">Type I secretion outer membrane protein, TolC family</fullName>
    </submittedName>
</protein>
<comment type="similarity">
    <text evidence="2">Belongs to the outer membrane factor (OMF) (TC 1.B.17) family.</text>
</comment>
<dbReference type="InterPro" id="IPR051906">
    <property type="entry name" value="TolC-like"/>
</dbReference>
<evidence type="ECO:0000313" key="10">
    <source>
        <dbReference type="Proteomes" id="UP000028680"/>
    </source>
</evidence>
<dbReference type="SUPFAM" id="SSF56954">
    <property type="entry name" value="Outer membrane efflux proteins (OEP)"/>
    <property type="match status" value="1"/>
</dbReference>
<evidence type="ECO:0000313" key="9">
    <source>
        <dbReference type="EMBL" id="AII88172.1"/>
    </source>
</evidence>
<reference evidence="9 10" key="1">
    <citation type="journal article" date="2014" name="ISME J.">
        <title>Adaptation of an abundant Roseobacter RCA organism to pelagic systems revealed by genomic and transcriptomic analyses.</title>
        <authorList>
            <person name="Voget S."/>
            <person name="Wemheuer B."/>
            <person name="Brinkhoff T."/>
            <person name="Vollmers J."/>
            <person name="Dietrich S."/>
            <person name="Giebel H.A."/>
            <person name="Beardsley C."/>
            <person name="Sardemann C."/>
            <person name="Bakenhus I."/>
            <person name="Billerbeck S."/>
            <person name="Daniel R."/>
            <person name="Simon M."/>
        </authorList>
    </citation>
    <scope>NUCLEOTIDE SEQUENCE [LARGE SCALE GENOMIC DNA]</scope>
    <source>
        <strain evidence="9 10">RCA23</strain>
    </source>
</reference>
<keyword evidence="8" id="KW-0732">Signal</keyword>
<dbReference type="KEGG" id="ptp:RCA23_c26560"/>
<keyword evidence="4" id="KW-1134">Transmembrane beta strand</keyword>
<gene>
    <name evidence="9" type="ORF">RCA23_c26560</name>
</gene>
<evidence type="ECO:0000256" key="6">
    <source>
        <dbReference type="ARBA" id="ARBA00023136"/>
    </source>
</evidence>
<name>A0AAN0RL34_9RHOB</name>
<comment type="subcellular location">
    <subcellularLocation>
        <location evidence="1">Cell outer membrane</location>
    </subcellularLocation>
</comment>
<feature type="chain" id="PRO_5042940845" evidence="8">
    <location>
        <begin position="20"/>
        <end position="458"/>
    </location>
</feature>
<dbReference type="GO" id="GO:1990281">
    <property type="term" value="C:efflux pump complex"/>
    <property type="evidence" value="ECO:0007669"/>
    <property type="project" value="TreeGrafter"/>
</dbReference>
<dbReference type="GO" id="GO:0015562">
    <property type="term" value="F:efflux transmembrane transporter activity"/>
    <property type="evidence" value="ECO:0007669"/>
    <property type="project" value="InterPro"/>
</dbReference>
<accession>A0AAN0RL34</accession>
<dbReference type="AlphaFoldDB" id="A0AAN0RL34"/>
<evidence type="ECO:0000256" key="2">
    <source>
        <dbReference type="ARBA" id="ARBA00007613"/>
    </source>
</evidence>
<proteinExistence type="inferred from homology"/>
<keyword evidence="3" id="KW-0813">Transport</keyword>
<evidence type="ECO:0000256" key="4">
    <source>
        <dbReference type="ARBA" id="ARBA00022452"/>
    </source>
</evidence>
<dbReference type="RefSeq" id="WP_044050762.1">
    <property type="nucleotide sequence ID" value="NZ_CP003984.1"/>
</dbReference>
<dbReference type="Gene3D" id="1.20.1600.10">
    <property type="entry name" value="Outer membrane efflux proteins (OEP)"/>
    <property type="match status" value="1"/>
</dbReference>
<evidence type="ECO:0000256" key="3">
    <source>
        <dbReference type="ARBA" id="ARBA00022448"/>
    </source>
</evidence>
<keyword evidence="10" id="KW-1185">Reference proteome</keyword>